<dbReference type="EMBL" id="DSRD01000285">
    <property type="protein sequence ID" value="HGW93509.1"/>
    <property type="molecule type" value="Genomic_DNA"/>
</dbReference>
<sequence>MSSFDNLKTQRRQIEKQTTKQFGKYLRLFDDGISLLIDATEILESTDKLTNHRTVEGASKTAAWRFLSTLPSSAIWCCETALGGDYGIAKNILRLTLEEAVKLAYYVTFPEQALRQVTQGRDKDDVDLAEMLRQLDLEHKKSLIRLHGELSAFYSHANLNLPAEMVFYEQGGRITIGGGPRFSPDLFEVIVQQLLILMTNALKYVVIRFPGLAENSVWAKRFEAYFPTVAEALPE</sequence>
<name>A0A832H0P1_9CYAN</name>
<evidence type="ECO:0000313" key="1">
    <source>
        <dbReference type="EMBL" id="HGW93509.1"/>
    </source>
</evidence>
<dbReference type="AlphaFoldDB" id="A0A832H0P1"/>
<reference evidence="1" key="1">
    <citation type="journal article" date="2020" name="mSystems">
        <title>Genome- and Community-Level Interaction Insights into Carbon Utilization and Element Cycling Functions of Hydrothermarchaeota in Hydrothermal Sediment.</title>
        <authorList>
            <person name="Zhou Z."/>
            <person name="Liu Y."/>
            <person name="Xu W."/>
            <person name="Pan J."/>
            <person name="Luo Z.H."/>
            <person name="Li M."/>
        </authorList>
    </citation>
    <scope>NUCLEOTIDE SEQUENCE [LARGE SCALE GENOMIC DNA]</scope>
    <source>
        <strain evidence="1">SpSt-402</strain>
    </source>
</reference>
<protein>
    <submittedName>
        <fullName evidence="1">Uncharacterized protein</fullName>
    </submittedName>
</protein>
<accession>A0A832H0P1</accession>
<proteinExistence type="predicted"/>
<gene>
    <name evidence="1" type="ORF">ENR47_04385</name>
</gene>
<organism evidence="1">
    <name type="scientific">Oscillatoriales cyanobacterium SpSt-402</name>
    <dbReference type="NCBI Taxonomy" id="2282168"/>
    <lineage>
        <taxon>Bacteria</taxon>
        <taxon>Bacillati</taxon>
        <taxon>Cyanobacteriota</taxon>
        <taxon>Cyanophyceae</taxon>
        <taxon>Oscillatoriophycideae</taxon>
        <taxon>Oscillatoriales</taxon>
    </lineage>
</organism>
<comment type="caution">
    <text evidence="1">The sequence shown here is derived from an EMBL/GenBank/DDBJ whole genome shotgun (WGS) entry which is preliminary data.</text>
</comment>